<gene>
    <name evidence="1" type="ORF">BDD43_3589</name>
</gene>
<dbReference type="EMBL" id="RBKU01000001">
    <property type="protein sequence ID" value="RKR83382.1"/>
    <property type="molecule type" value="Genomic_DNA"/>
</dbReference>
<comment type="caution">
    <text evidence="1">The sequence shown here is derived from an EMBL/GenBank/DDBJ whole genome shotgun (WGS) entry which is preliminary data.</text>
</comment>
<keyword evidence="2" id="KW-1185">Reference proteome</keyword>
<name>A0A495J461_9SPHI</name>
<dbReference type="Proteomes" id="UP000268007">
    <property type="component" value="Unassembled WGS sequence"/>
</dbReference>
<evidence type="ECO:0000313" key="2">
    <source>
        <dbReference type="Proteomes" id="UP000268007"/>
    </source>
</evidence>
<organism evidence="1 2">
    <name type="scientific">Mucilaginibacter gracilis</name>
    <dbReference type="NCBI Taxonomy" id="423350"/>
    <lineage>
        <taxon>Bacteria</taxon>
        <taxon>Pseudomonadati</taxon>
        <taxon>Bacteroidota</taxon>
        <taxon>Sphingobacteriia</taxon>
        <taxon>Sphingobacteriales</taxon>
        <taxon>Sphingobacteriaceae</taxon>
        <taxon>Mucilaginibacter</taxon>
    </lineage>
</organism>
<accession>A0A495J461</accession>
<dbReference type="AlphaFoldDB" id="A0A495J461"/>
<protein>
    <submittedName>
        <fullName evidence="1">Uncharacterized protein</fullName>
    </submittedName>
</protein>
<dbReference type="RefSeq" id="WP_121198890.1">
    <property type="nucleotide sequence ID" value="NZ_RBKU01000001.1"/>
</dbReference>
<reference evidence="1 2" key="1">
    <citation type="submission" date="2018-10" db="EMBL/GenBank/DDBJ databases">
        <title>Genomic Encyclopedia of Archaeal and Bacterial Type Strains, Phase II (KMG-II): from individual species to whole genera.</title>
        <authorList>
            <person name="Goeker M."/>
        </authorList>
    </citation>
    <scope>NUCLEOTIDE SEQUENCE [LARGE SCALE GENOMIC DNA]</scope>
    <source>
        <strain evidence="1 2">DSM 18602</strain>
    </source>
</reference>
<proteinExistence type="predicted"/>
<dbReference type="OrthoDB" id="666405at2"/>
<sequence>MRYNNVVLGNAPLNPAVQVEAGAPGKLEVYIKGTNEKIADTAITVKKNETSAFRVAYIPELGIKGWLNTKPVGEDSAALVFFNKIGDFYTAHPSVDLYIFVLDYTTFQRVETGIVIHNFEKTGLSAPVVLPYYHDRASYQTYVYSVKFKDNATGQFITYPPRNRDYFNFDIGVERGTHIVSLTSAAGIIDVQGIDL</sequence>
<evidence type="ECO:0000313" key="1">
    <source>
        <dbReference type="EMBL" id="RKR83382.1"/>
    </source>
</evidence>